<sequence length="92" mass="10959">MVNQEIGLNYQMLKVMLEKRFFHSDVKKQLDQEQISLAISILVTFLFIHTLKVSDLLFDDLAQFFDEWDDLKDFEGVTLHLLKSLEKDYFLD</sequence>
<accession>A0A135L6F4</accession>
<name>A0A135L6F4_9BACI</name>
<dbReference type="RefSeq" id="WP_068726327.1">
    <property type="nucleotide sequence ID" value="NZ_LSKU01000001.1"/>
</dbReference>
<protein>
    <submittedName>
        <fullName evidence="1">Uncharacterized protein</fullName>
    </submittedName>
</protein>
<gene>
    <name evidence="1" type="ORF">U473_11145</name>
</gene>
<dbReference type="EMBL" id="LSKU01000001">
    <property type="protein sequence ID" value="KXG44509.1"/>
    <property type="molecule type" value="Genomic_DNA"/>
</dbReference>
<dbReference type="Proteomes" id="UP000070352">
    <property type="component" value="Unassembled WGS sequence"/>
</dbReference>
<evidence type="ECO:0000313" key="1">
    <source>
        <dbReference type="EMBL" id="KXG44509.1"/>
    </source>
</evidence>
<evidence type="ECO:0000313" key="2">
    <source>
        <dbReference type="Proteomes" id="UP000070352"/>
    </source>
</evidence>
<organism evidence="1 2">
    <name type="scientific">Tepidibacillus decaturensis</name>
    <dbReference type="NCBI Taxonomy" id="1413211"/>
    <lineage>
        <taxon>Bacteria</taxon>
        <taxon>Bacillati</taxon>
        <taxon>Bacillota</taxon>
        <taxon>Bacilli</taxon>
        <taxon>Bacillales</taxon>
        <taxon>Bacillaceae</taxon>
        <taxon>Tepidibacillus</taxon>
    </lineage>
</organism>
<reference evidence="1 2" key="1">
    <citation type="submission" date="2016-02" db="EMBL/GenBank/DDBJ databases">
        <title>Draft Genome for Tepidibacillus decaturensis nov. sp. Strain Z9, an Anaerobic, Moderately Thermophilic and Heterotrophic Bacterium from Deep Subsurface of the Illinois Basin, USA.</title>
        <authorList>
            <person name="Dong Y."/>
            <person name="Chang J.Y."/>
            <person name="Sanford R."/>
            <person name="Fouke B.W."/>
        </authorList>
    </citation>
    <scope>NUCLEOTIDE SEQUENCE [LARGE SCALE GENOMIC DNA]</scope>
    <source>
        <strain evidence="1 2">Z9</strain>
    </source>
</reference>
<dbReference type="AlphaFoldDB" id="A0A135L6F4"/>
<proteinExistence type="predicted"/>
<keyword evidence="2" id="KW-1185">Reference proteome</keyword>
<dbReference type="STRING" id="1413211.U473_11145"/>
<comment type="caution">
    <text evidence="1">The sequence shown here is derived from an EMBL/GenBank/DDBJ whole genome shotgun (WGS) entry which is preliminary data.</text>
</comment>